<keyword evidence="3" id="KW-0813">Transport</keyword>
<dbReference type="GO" id="GO:0043190">
    <property type="term" value="C:ATP-binding cassette (ABC) transporter complex"/>
    <property type="evidence" value="ECO:0007669"/>
    <property type="project" value="InterPro"/>
</dbReference>
<dbReference type="Proteomes" id="UP000092544">
    <property type="component" value="Unassembled WGS sequence"/>
</dbReference>
<evidence type="ECO:0000256" key="6">
    <source>
        <dbReference type="ARBA" id="ARBA00022970"/>
    </source>
</evidence>
<evidence type="ECO:0000256" key="9">
    <source>
        <dbReference type="SAM" id="Phobius"/>
    </source>
</evidence>
<feature type="transmembrane region" description="Helical" evidence="9">
    <location>
        <begin position="89"/>
        <end position="110"/>
    </location>
</feature>
<dbReference type="InterPro" id="IPR010065">
    <property type="entry name" value="AA_ABC_transptr_permease_3TM"/>
</dbReference>
<accession>A0A1A8TRF5</accession>
<keyword evidence="12" id="KW-1185">Reference proteome</keyword>
<keyword evidence="5 9" id="KW-0812">Transmembrane</keyword>
<evidence type="ECO:0000256" key="7">
    <source>
        <dbReference type="ARBA" id="ARBA00022989"/>
    </source>
</evidence>
<keyword evidence="7 9" id="KW-1133">Transmembrane helix</keyword>
<dbReference type="GO" id="GO:0006865">
    <property type="term" value="P:amino acid transport"/>
    <property type="evidence" value="ECO:0007669"/>
    <property type="project" value="UniProtKB-KW"/>
</dbReference>
<comment type="similarity">
    <text evidence="2">Belongs to the binding-protein-dependent transport system permease family. HisMQ subfamily.</text>
</comment>
<gene>
    <name evidence="11" type="primary">occM_3</name>
    <name evidence="11" type="ORF">MSP8886_03972</name>
</gene>
<organism evidence="11 12">
    <name type="scientific">Marinomonas spartinae</name>
    <dbReference type="NCBI Taxonomy" id="1792290"/>
    <lineage>
        <taxon>Bacteria</taxon>
        <taxon>Pseudomonadati</taxon>
        <taxon>Pseudomonadota</taxon>
        <taxon>Gammaproteobacteria</taxon>
        <taxon>Oceanospirillales</taxon>
        <taxon>Oceanospirillaceae</taxon>
        <taxon>Marinomonas</taxon>
    </lineage>
</organism>
<dbReference type="InterPro" id="IPR035906">
    <property type="entry name" value="MetI-like_sf"/>
</dbReference>
<name>A0A1A8TRF5_9GAMM</name>
<dbReference type="EMBL" id="FLOB01000016">
    <property type="protein sequence ID" value="SBS37096.1"/>
    <property type="molecule type" value="Genomic_DNA"/>
</dbReference>
<dbReference type="STRING" id="1792290.MSP8886_03972"/>
<dbReference type="InterPro" id="IPR000515">
    <property type="entry name" value="MetI-like"/>
</dbReference>
<reference evidence="11 12" key="1">
    <citation type="submission" date="2016-06" db="EMBL/GenBank/DDBJ databases">
        <authorList>
            <person name="Kjaerup R.B."/>
            <person name="Dalgaard T.S."/>
            <person name="Juul-Madsen H.R."/>
        </authorList>
    </citation>
    <scope>NUCLEOTIDE SEQUENCE [LARGE SCALE GENOMIC DNA]</scope>
    <source>
        <strain evidence="11 12">CECT 8886</strain>
    </source>
</reference>
<keyword evidence="4" id="KW-1003">Cell membrane</keyword>
<evidence type="ECO:0000256" key="4">
    <source>
        <dbReference type="ARBA" id="ARBA00022475"/>
    </source>
</evidence>
<evidence type="ECO:0000256" key="1">
    <source>
        <dbReference type="ARBA" id="ARBA00004429"/>
    </source>
</evidence>
<dbReference type="PANTHER" id="PTHR30614">
    <property type="entry name" value="MEMBRANE COMPONENT OF AMINO ACID ABC TRANSPORTER"/>
    <property type="match status" value="1"/>
</dbReference>
<keyword evidence="6" id="KW-0029">Amino-acid transport</keyword>
<evidence type="ECO:0000313" key="11">
    <source>
        <dbReference type="EMBL" id="SBS37096.1"/>
    </source>
</evidence>
<dbReference type="SUPFAM" id="SSF161098">
    <property type="entry name" value="MetI-like"/>
    <property type="match status" value="1"/>
</dbReference>
<feature type="domain" description="ABC transmembrane type-1" evidence="10">
    <location>
        <begin position="21"/>
        <end position="123"/>
    </location>
</feature>
<evidence type="ECO:0000313" key="12">
    <source>
        <dbReference type="Proteomes" id="UP000092544"/>
    </source>
</evidence>
<dbReference type="AlphaFoldDB" id="A0A1A8TRF5"/>
<comment type="subcellular location">
    <subcellularLocation>
        <location evidence="1">Cell inner membrane</location>
        <topology evidence="1">Multi-pass membrane protein</topology>
    </subcellularLocation>
</comment>
<dbReference type="PROSITE" id="PS50928">
    <property type="entry name" value="ABC_TM1"/>
    <property type="match status" value="1"/>
</dbReference>
<dbReference type="PANTHER" id="PTHR30614:SF0">
    <property type="entry name" value="L-CYSTINE TRANSPORT SYSTEM PERMEASE PROTEIN TCYL"/>
    <property type="match status" value="1"/>
</dbReference>
<proteinExistence type="inferred from homology"/>
<evidence type="ECO:0000256" key="3">
    <source>
        <dbReference type="ARBA" id="ARBA00022448"/>
    </source>
</evidence>
<feature type="transmembrane region" description="Helical" evidence="9">
    <location>
        <begin position="57"/>
        <end position="77"/>
    </location>
</feature>
<keyword evidence="8 9" id="KW-0472">Membrane</keyword>
<protein>
    <submittedName>
        <fullName evidence="11">Octopine transport system permease protein OccM</fullName>
    </submittedName>
</protein>
<dbReference type="NCBIfam" id="TIGR01726">
    <property type="entry name" value="HEQRo_perm_3TM"/>
    <property type="match status" value="1"/>
</dbReference>
<sequence length="123" mass="14015">MTFDWNYFFSLFRLADFWWASLTVIKLSLASWLLSIVFGFVLALGKQSRFVLFNVPAKIYIWLFRSLPLLVLLIFVYNMPQIFPASSTVLASPFWAGLIAMVLCESAYIAEIHRGGLLSIPKG</sequence>
<dbReference type="GO" id="GO:0022857">
    <property type="term" value="F:transmembrane transporter activity"/>
    <property type="evidence" value="ECO:0007669"/>
    <property type="project" value="InterPro"/>
</dbReference>
<evidence type="ECO:0000256" key="5">
    <source>
        <dbReference type="ARBA" id="ARBA00022692"/>
    </source>
</evidence>
<dbReference type="InterPro" id="IPR043429">
    <property type="entry name" value="ArtM/GltK/GlnP/TcyL/YhdX-like"/>
</dbReference>
<feature type="transmembrane region" description="Helical" evidence="9">
    <location>
        <begin position="17"/>
        <end position="45"/>
    </location>
</feature>
<evidence type="ECO:0000259" key="10">
    <source>
        <dbReference type="PROSITE" id="PS50928"/>
    </source>
</evidence>
<dbReference type="RefSeq" id="WP_245659157.1">
    <property type="nucleotide sequence ID" value="NZ_FLOB01000016.1"/>
</dbReference>
<evidence type="ECO:0000256" key="8">
    <source>
        <dbReference type="ARBA" id="ARBA00023136"/>
    </source>
</evidence>
<dbReference type="Gene3D" id="1.10.3720.10">
    <property type="entry name" value="MetI-like"/>
    <property type="match status" value="1"/>
</dbReference>
<evidence type="ECO:0000256" key="2">
    <source>
        <dbReference type="ARBA" id="ARBA00010072"/>
    </source>
</evidence>